<dbReference type="EC" id="6.2.1.-" evidence="5"/>
<dbReference type="EMBL" id="AP012204">
    <property type="protein sequence ID" value="BAK38110.1"/>
    <property type="molecule type" value="Genomic_DNA"/>
</dbReference>
<reference evidence="5 6" key="1">
    <citation type="submission" date="2011-05" db="EMBL/GenBank/DDBJ databases">
        <title>Whole genome sequence of Microlunatus phosphovorus NM-1.</title>
        <authorList>
            <person name="Hosoyama A."/>
            <person name="Sasaki K."/>
            <person name="Harada T."/>
            <person name="Igarashi R."/>
            <person name="Kawakoshi A."/>
            <person name="Sasagawa M."/>
            <person name="Fukada J."/>
            <person name="Nakamura S."/>
            <person name="Katano Y."/>
            <person name="Hanada S."/>
            <person name="Kamagata Y."/>
            <person name="Nakamura N."/>
            <person name="Yamazaki S."/>
            <person name="Fujita N."/>
        </authorList>
    </citation>
    <scope>NUCLEOTIDE SEQUENCE [LARGE SCALE GENOMIC DNA]</scope>
    <source>
        <strain evidence="6">ATCC 700054 / DSM 10555 / JCM 9379 / NBRC 101784 / NCIMB 13414 / VKM Ac-1990 / NM-1</strain>
    </source>
</reference>
<organism evidence="5 6">
    <name type="scientific">Microlunatus phosphovorus (strain ATCC 700054 / DSM 10555 / JCM 9379 / NBRC 101784 / NCIMB 13414 / VKM Ac-1990 / NM-1)</name>
    <dbReference type="NCBI Taxonomy" id="1032480"/>
    <lineage>
        <taxon>Bacteria</taxon>
        <taxon>Bacillati</taxon>
        <taxon>Actinomycetota</taxon>
        <taxon>Actinomycetes</taxon>
        <taxon>Propionibacteriales</taxon>
        <taxon>Propionibacteriaceae</taxon>
        <taxon>Microlunatus</taxon>
    </lineage>
</organism>
<name>F5XHA2_MICPN</name>
<dbReference type="SUPFAM" id="SSF56801">
    <property type="entry name" value="Acetyl-CoA synthetase-like"/>
    <property type="match status" value="1"/>
</dbReference>
<evidence type="ECO:0000256" key="2">
    <source>
        <dbReference type="ARBA" id="ARBA00022598"/>
    </source>
</evidence>
<dbReference type="eggNOG" id="COG2267">
    <property type="taxonomic scope" value="Bacteria"/>
</dbReference>
<dbReference type="PANTHER" id="PTHR43201">
    <property type="entry name" value="ACYL-COA SYNTHETASE"/>
    <property type="match status" value="1"/>
</dbReference>
<evidence type="ECO:0000313" key="6">
    <source>
        <dbReference type="Proteomes" id="UP000007947"/>
    </source>
</evidence>
<dbReference type="GO" id="GO:0006631">
    <property type="term" value="P:fatty acid metabolic process"/>
    <property type="evidence" value="ECO:0007669"/>
    <property type="project" value="TreeGrafter"/>
</dbReference>
<dbReference type="SUPFAM" id="SSF53474">
    <property type="entry name" value="alpha/beta-Hydrolases"/>
    <property type="match status" value="1"/>
</dbReference>
<evidence type="ECO:0000259" key="3">
    <source>
        <dbReference type="Pfam" id="PF00501"/>
    </source>
</evidence>
<accession>F5XHA2</accession>
<dbReference type="InterPro" id="IPR029058">
    <property type="entry name" value="AB_hydrolase_fold"/>
</dbReference>
<dbReference type="Pfam" id="PF00561">
    <property type="entry name" value="Abhydrolase_1"/>
    <property type="match status" value="1"/>
</dbReference>
<dbReference type="InterPro" id="IPR000073">
    <property type="entry name" value="AB_hydrolase_1"/>
</dbReference>
<dbReference type="InterPro" id="IPR045851">
    <property type="entry name" value="AMP-bd_C_sf"/>
</dbReference>
<sequence>MNSARTAAAPLLDGLPGIDPTWSRRVDVPDADQIVRTWHLLERPANSESPIGTMICLHGNPTWSYLWRRFLQLAPDGWRVIAPDQLSMGWSEQLEQPRSLAQRIDDLARLTEALGVTGPVVAVAHDWGGPVLLGWAERHRDQLAGIVLTNTGVAIPAGTTLPPLIRIARSAPMLESVCVRTPAFVRGATAISRPRLPKEIRDAYASPYAIAGRRRAVRDFVADIPLESDHPSRAALDQVVDGLANLADVPTLLAWGPRDPVFSIRYLHDLRRRLPQADIQLYPAASHLVVEDAPTAAADIWEWVQQAPLSADPHRALRHPADPESEITTEVRPLWAGLLERADDPATAIAELGPRGVVPISFAALERRVADLTIGLVRAGVGPGQRVAVLVRPGIDLTVAVYACWRAGAAIVVADAGLGLRNLGRALRSADPDHLIAIPAGLTAAHALRVPGHRIVAGDLPPIMRARMRVSHTLAELEELGRHARQLDQRAGIPELTPPAELTELAAIPPSPGPDAEAAVLFTSGATGPSKGVVYRHRQLRAQIDLFGRVGDLRPGARLVAAFAPFALYAAALGAAAAVPDMDVTKPGTLTAKALAEAVAAVSATVVFASPAALRNVVATADGLTDDLRAQLGSVRILLSAGAPVPLPLLRRVQALLPNAELHTPYGMTEALPATDVTMAEIEQAVAEVGSRANGVCVGRPVPGVRIGIAPLGPDAVPAGEPVDVTDRTDLTDCTGEICISATHVKDHYDRLWLTQQRSVAAGQQQAGQRRTGWHRTGDVGHVDARQRLWVEGRLVHVITSPAGPITPVGIEQRVEALPGVELAAAVGVGPAGTQQTVVVLVPTGGATARRPLAPAALAASVRQAAGSPIAAVLVTDRLPVDIRHASKIDRSRVARWAEQVLAGDSLLHRDRRP</sequence>
<protein>
    <submittedName>
        <fullName evidence="5">Putative fatty-acid--CoA ligase</fullName>
        <ecNumber evidence="5">6.2.1.-</ecNumber>
    </submittedName>
</protein>
<gene>
    <name evidence="5" type="ordered locus">MLP_50960</name>
</gene>
<dbReference type="KEGG" id="mph:MLP_50960"/>
<feature type="domain" description="AB hydrolase-1" evidence="4">
    <location>
        <begin position="53"/>
        <end position="294"/>
    </location>
</feature>
<keyword evidence="6" id="KW-1185">Reference proteome</keyword>
<keyword evidence="2 5" id="KW-0436">Ligase</keyword>
<comment type="similarity">
    <text evidence="1">Belongs to the ATP-dependent AMP-binding enzyme family.</text>
</comment>
<dbReference type="Gene3D" id="3.40.50.1820">
    <property type="entry name" value="alpha/beta hydrolase"/>
    <property type="match status" value="1"/>
</dbReference>
<proteinExistence type="inferred from homology"/>
<dbReference type="GO" id="GO:0031956">
    <property type="term" value="F:medium-chain fatty acid-CoA ligase activity"/>
    <property type="evidence" value="ECO:0007669"/>
    <property type="project" value="TreeGrafter"/>
</dbReference>
<dbReference type="InterPro" id="IPR042099">
    <property type="entry name" value="ANL_N_sf"/>
</dbReference>
<feature type="domain" description="AMP-dependent synthetase/ligase" evidence="3">
    <location>
        <begin position="358"/>
        <end position="745"/>
    </location>
</feature>
<dbReference type="eggNOG" id="COG0318">
    <property type="taxonomic scope" value="Bacteria"/>
</dbReference>
<dbReference type="HOGENOM" id="CLU_303997_0_0_11"/>
<dbReference type="Pfam" id="PF00501">
    <property type="entry name" value="AMP-binding"/>
    <property type="match status" value="1"/>
</dbReference>
<evidence type="ECO:0000256" key="1">
    <source>
        <dbReference type="ARBA" id="ARBA00006432"/>
    </source>
</evidence>
<dbReference type="Proteomes" id="UP000007947">
    <property type="component" value="Chromosome"/>
</dbReference>
<dbReference type="Gene3D" id="3.40.50.12780">
    <property type="entry name" value="N-terminal domain of ligase-like"/>
    <property type="match status" value="1"/>
</dbReference>
<dbReference type="AlphaFoldDB" id="F5XHA2"/>
<dbReference type="PANTHER" id="PTHR43201:SF5">
    <property type="entry name" value="MEDIUM-CHAIN ACYL-COA LIGASE ACSF2, MITOCHONDRIAL"/>
    <property type="match status" value="1"/>
</dbReference>
<dbReference type="STRING" id="1032480.MLP_50960"/>
<evidence type="ECO:0000313" key="5">
    <source>
        <dbReference type="EMBL" id="BAK38110.1"/>
    </source>
</evidence>
<dbReference type="InterPro" id="IPR000873">
    <property type="entry name" value="AMP-dep_synth/lig_dom"/>
</dbReference>
<dbReference type="Gene3D" id="3.30.300.30">
    <property type="match status" value="1"/>
</dbReference>
<dbReference type="RefSeq" id="WP_013865924.1">
    <property type="nucleotide sequence ID" value="NC_015635.1"/>
</dbReference>
<evidence type="ECO:0000259" key="4">
    <source>
        <dbReference type="Pfam" id="PF00561"/>
    </source>
</evidence>